<name>A0AA48HDE3_9FLAO</name>
<evidence type="ECO:0000313" key="3">
    <source>
        <dbReference type="Proteomes" id="UP001330184"/>
    </source>
</evidence>
<keyword evidence="3" id="KW-1185">Reference proteome</keyword>
<evidence type="ECO:0008006" key="4">
    <source>
        <dbReference type="Google" id="ProtNLM"/>
    </source>
</evidence>
<sequence length="156" mass="16749">MKKFGNVLLLLLPLICVISCSDDDGNDDGFSSAELVGTWELVEVNVSSPIDLDGDGSSSNNLLDEENCIAGTITLRDDSTYQFEESNFILTPITNNLYVASCNGSNLATGVWASNGSEVAFQGSTLLGTLQLSNNRIIKTVGEDLPGISSFIYERR</sequence>
<keyword evidence="1" id="KW-0732">Signal</keyword>
<evidence type="ECO:0000313" key="2">
    <source>
        <dbReference type="EMBL" id="BDW94087.1"/>
    </source>
</evidence>
<dbReference type="AlphaFoldDB" id="A0AA48HDE3"/>
<dbReference type="Proteomes" id="UP001330184">
    <property type="component" value="Chromosome"/>
</dbReference>
<reference evidence="2 3" key="1">
    <citation type="submission" date="2023-01" db="EMBL/GenBank/DDBJ databases">
        <title>Complete genome sequence of Muricauda aquimarina strain IFOP_LL357.</title>
        <authorList>
            <person name="Gajardo G."/>
            <person name="Ueki S."/>
            <person name="Maruyama F."/>
        </authorList>
    </citation>
    <scope>NUCLEOTIDE SEQUENCE [LARGE SCALE GENOMIC DNA]</scope>
    <source>
        <strain evidence="2 3">IFOP_LL357</strain>
    </source>
</reference>
<gene>
    <name evidence="2" type="ORF">MACH07_29190</name>
</gene>
<feature type="chain" id="PRO_5047433033" description="Lipocalin-like domain-containing protein" evidence="1">
    <location>
        <begin position="22"/>
        <end position="156"/>
    </location>
</feature>
<evidence type="ECO:0000256" key="1">
    <source>
        <dbReference type="SAM" id="SignalP"/>
    </source>
</evidence>
<proteinExistence type="predicted"/>
<protein>
    <recommendedName>
        <fullName evidence="4">Lipocalin-like domain-containing protein</fullName>
    </recommendedName>
</protein>
<organism evidence="2 3">
    <name type="scientific">Flagellimonas marinaquae</name>
    <dbReference type="NCBI Taxonomy" id="254955"/>
    <lineage>
        <taxon>Bacteria</taxon>
        <taxon>Pseudomonadati</taxon>
        <taxon>Bacteroidota</taxon>
        <taxon>Flavobacteriia</taxon>
        <taxon>Flavobacteriales</taxon>
        <taxon>Flavobacteriaceae</taxon>
        <taxon>Flagellimonas</taxon>
    </lineage>
</organism>
<accession>A0AA48HDE3</accession>
<dbReference type="RefSeq" id="WP_338195189.1">
    <property type="nucleotide sequence ID" value="NZ_AP027268.1"/>
</dbReference>
<dbReference type="EMBL" id="AP027268">
    <property type="protein sequence ID" value="BDW94087.1"/>
    <property type="molecule type" value="Genomic_DNA"/>
</dbReference>
<feature type="signal peptide" evidence="1">
    <location>
        <begin position="1"/>
        <end position="21"/>
    </location>
</feature>